<gene>
    <name evidence="1" type="ORF">FNT36_24830</name>
</gene>
<comment type="caution">
    <text evidence="1">The sequence shown here is derived from an EMBL/GenBank/DDBJ whole genome shotgun (WGS) entry which is preliminary data.</text>
</comment>
<dbReference type="Proteomes" id="UP000317624">
    <property type="component" value="Unassembled WGS sequence"/>
</dbReference>
<dbReference type="AlphaFoldDB" id="A0A558BJP8"/>
<name>A0A558BJP8_9BACT</name>
<keyword evidence="2" id="KW-1185">Reference proteome</keyword>
<organism evidence="1 2">
    <name type="scientific">Hymenobacter setariae</name>
    <dbReference type="NCBI Taxonomy" id="2594794"/>
    <lineage>
        <taxon>Bacteria</taxon>
        <taxon>Pseudomonadati</taxon>
        <taxon>Bacteroidota</taxon>
        <taxon>Cytophagia</taxon>
        <taxon>Cytophagales</taxon>
        <taxon>Hymenobacteraceae</taxon>
        <taxon>Hymenobacter</taxon>
    </lineage>
</organism>
<reference evidence="1 2" key="1">
    <citation type="submission" date="2019-07" db="EMBL/GenBank/DDBJ databases">
        <title>Hymenobacter sp. straun FUR1 Genome sequencing and assembly.</title>
        <authorList>
            <person name="Chhetri G."/>
        </authorList>
    </citation>
    <scope>NUCLEOTIDE SEQUENCE [LARGE SCALE GENOMIC DNA]</scope>
    <source>
        <strain evidence="1 2">Fur1</strain>
    </source>
</reference>
<dbReference type="OrthoDB" id="887276at2"/>
<sequence length="74" mass="8243">MDTTTTTPSEPFDPRHNITAKELDRDLINLNLPAIDLIATDEECEAMYPPGVYKQMMDSILGPNQGQKSPKLPN</sequence>
<proteinExistence type="predicted"/>
<evidence type="ECO:0000313" key="1">
    <source>
        <dbReference type="EMBL" id="TVT36741.1"/>
    </source>
</evidence>
<protein>
    <submittedName>
        <fullName evidence="1">Uncharacterized protein</fullName>
    </submittedName>
</protein>
<accession>A0A558BJP8</accession>
<dbReference type="EMBL" id="VMRJ01000009">
    <property type="protein sequence ID" value="TVT36741.1"/>
    <property type="molecule type" value="Genomic_DNA"/>
</dbReference>
<dbReference type="RefSeq" id="WP_144853374.1">
    <property type="nucleotide sequence ID" value="NZ_VMRJ01000009.1"/>
</dbReference>
<evidence type="ECO:0000313" key="2">
    <source>
        <dbReference type="Proteomes" id="UP000317624"/>
    </source>
</evidence>